<dbReference type="SUPFAM" id="SSF51338">
    <property type="entry name" value="Composite domain of metallo-dependent hydrolases"/>
    <property type="match status" value="1"/>
</dbReference>
<proteinExistence type="predicted"/>
<dbReference type="GO" id="GO:0016814">
    <property type="term" value="F:hydrolase activity, acting on carbon-nitrogen (but not peptide) bonds, in cyclic amidines"/>
    <property type="evidence" value="ECO:0007669"/>
    <property type="project" value="UniProtKB-ARBA"/>
</dbReference>
<accession>A0A9X1LWJ7</accession>
<evidence type="ECO:0000256" key="1">
    <source>
        <dbReference type="ARBA" id="ARBA00022723"/>
    </source>
</evidence>
<evidence type="ECO:0000256" key="2">
    <source>
        <dbReference type="ARBA" id="ARBA00022801"/>
    </source>
</evidence>
<dbReference type="AlphaFoldDB" id="A0A9X1LWJ7"/>
<dbReference type="PANTHER" id="PTHR32027:SF9">
    <property type="entry name" value="BLL3847 PROTEIN"/>
    <property type="match status" value="1"/>
</dbReference>
<dbReference type="Gene3D" id="3.20.20.140">
    <property type="entry name" value="Metal-dependent hydrolases"/>
    <property type="match status" value="1"/>
</dbReference>
<evidence type="ECO:0000313" key="5">
    <source>
        <dbReference type="Proteomes" id="UP001139354"/>
    </source>
</evidence>
<keyword evidence="1" id="KW-0479">Metal-binding</keyword>
<dbReference type="FunFam" id="3.20.20.140:FF:000019">
    <property type="entry name" value="Cytosine deaminase"/>
    <property type="match status" value="1"/>
</dbReference>
<keyword evidence="2" id="KW-0378">Hydrolase</keyword>
<protein>
    <submittedName>
        <fullName evidence="4">Amidohydrolase family protein</fullName>
    </submittedName>
</protein>
<feature type="domain" description="Amidohydrolase 3" evidence="3">
    <location>
        <begin position="180"/>
        <end position="400"/>
    </location>
</feature>
<evidence type="ECO:0000313" key="4">
    <source>
        <dbReference type="EMBL" id="MCC2033136.1"/>
    </source>
</evidence>
<dbReference type="InterPro" id="IPR052349">
    <property type="entry name" value="Metallo-hydrolase_Enzymes"/>
</dbReference>
<dbReference type="GO" id="GO:0046872">
    <property type="term" value="F:metal ion binding"/>
    <property type="evidence" value="ECO:0007669"/>
    <property type="project" value="UniProtKB-KW"/>
</dbReference>
<dbReference type="GO" id="GO:0019239">
    <property type="term" value="F:deaminase activity"/>
    <property type="evidence" value="ECO:0007669"/>
    <property type="project" value="UniProtKB-ARBA"/>
</dbReference>
<comment type="caution">
    <text evidence="4">The sequence shown here is derived from an EMBL/GenBank/DDBJ whole genome shotgun (WGS) entry which is preliminary data.</text>
</comment>
<organism evidence="4 5">
    <name type="scientific">Microbacterium allomyrinae</name>
    <dbReference type="NCBI Taxonomy" id="2830666"/>
    <lineage>
        <taxon>Bacteria</taxon>
        <taxon>Bacillati</taxon>
        <taxon>Actinomycetota</taxon>
        <taxon>Actinomycetes</taxon>
        <taxon>Micrococcales</taxon>
        <taxon>Microbacteriaceae</taxon>
        <taxon>Microbacterium</taxon>
    </lineage>
</organism>
<keyword evidence="5" id="KW-1185">Reference proteome</keyword>
<dbReference type="Pfam" id="PF07969">
    <property type="entry name" value="Amidohydro_3"/>
    <property type="match status" value="1"/>
</dbReference>
<dbReference type="PANTHER" id="PTHR32027">
    <property type="entry name" value="CYTOSINE DEAMINASE"/>
    <property type="match status" value="1"/>
</dbReference>
<dbReference type="InterPro" id="IPR013108">
    <property type="entry name" value="Amidohydro_3"/>
</dbReference>
<dbReference type="InterPro" id="IPR032466">
    <property type="entry name" value="Metal_Hydrolase"/>
</dbReference>
<dbReference type="InterPro" id="IPR011059">
    <property type="entry name" value="Metal-dep_hydrolase_composite"/>
</dbReference>
<dbReference type="Proteomes" id="UP001139354">
    <property type="component" value="Unassembled WGS sequence"/>
</dbReference>
<name>A0A9X1LWJ7_9MICO</name>
<sequence>MLVIDDAIVAAVPGRVAVTVRDGLIESVGPAGTVRRADAEVIDAAGCVLAPAFAEPHLHLDKALLGGTASSLQGAIAQTALRKATFTHADVMDRAGRVLRMALAAGTTLVRAHTEVDPGVGLVGVEALLQLSEIVAPYMRVELAILPQEGIFVRPGTLDLLRTALRNEGTVVGGCPYVEADVDDARRHIDTVLDLAVEFGRPADLHLDFADDAADARFALASYLASAVMSRGLQGRVTIGHATSLGSLTPAALALVADRLAAADVAVVVLPATDLFLMGRNDDRDIRRGLAPIGALRRAGVRVALSSNNVRNAFTPSGRADPLDIALLAARVSYAATRADFEEIMRMVTIGAREVIERGAAGVTPGARADLIVFDAHDPDQVILDQPARRAVISNGRLVYQEERRRRWSAWSLENPENPAA</sequence>
<dbReference type="SUPFAM" id="SSF51556">
    <property type="entry name" value="Metallo-dependent hydrolases"/>
    <property type="match status" value="1"/>
</dbReference>
<reference evidence="4" key="1">
    <citation type="submission" date="2021-04" db="EMBL/GenBank/DDBJ databases">
        <title>Microbacterium tenobrionis sp. nov. and Microbacterium allomyrinae sp. nov., isolated from larvae of Tenobrio molitor and Allomyrina dichotoma, respectively.</title>
        <authorList>
            <person name="Lee S.D."/>
        </authorList>
    </citation>
    <scope>NUCLEOTIDE SEQUENCE</scope>
    <source>
        <strain evidence="4">BWT-G7</strain>
    </source>
</reference>
<evidence type="ECO:0000259" key="3">
    <source>
        <dbReference type="Pfam" id="PF07969"/>
    </source>
</evidence>
<dbReference type="EMBL" id="JAGTTN010000004">
    <property type="protein sequence ID" value="MCC2033136.1"/>
    <property type="molecule type" value="Genomic_DNA"/>
</dbReference>
<dbReference type="Gene3D" id="2.30.40.10">
    <property type="entry name" value="Urease, subunit C, domain 1"/>
    <property type="match status" value="1"/>
</dbReference>
<gene>
    <name evidence="4" type="ORF">KEC57_13195</name>
</gene>